<evidence type="ECO:0000313" key="4">
    <source>
        <dbReference type="EMBL" id="KAJ4456957.1"/>
    </source>
</evidence>
<feature type="signal peptide" evidence="2">
    <location>
        <begin position="1"/>
        <end position="17"/>
    </location>
</feature>
<dbReference type="InterPro" id="IPR014756">
    <property type="entry name" value="Ig_E-set"/>
</dbReference>
<accession>A0ABQ8UCF0</accession>
<dbReference type="CDD" id="cd00063">
    <property type="entry name" value="FN3"/>
    <property type="match status" value="1"/>
</dbReference>
<gene>
    <name evidence="4" type="ORF">PAPYR_7680</name>
</gene>
<evidence type="ECO:0000259" key="3">
    <source>
        <dbReference type="PROSITE" id="PS50853"/>
    </source>
</evidence>
<feature type="transmembrane region" description="Helical" evidence="1">
    <location>
        <begin position="869"/>
        <end position="889"/>
    </location>
</feature>
<sequence length="891" mass="94803">MGLRLVGLLLLAPLAFSAYIPIIPSTEEEIYQYHHQTNGIHQPRHEGWCGTEHMSPTNGCSNSPCDDPTTVLAYLDEIQNQRIDNVALKFRVHYLCYDDGTNCSATATMNSDQLGVFNNGYKPLNVSLSFTAEAHPVNSTQFRVGEMLMCPPSWVGDGYLDEDCLSVQTGYDGGDYACEPPCTPSDPAVCTVTALARGDCECFCINATACTSAMLGDGQCHQECNFKQFNWSNGSCCHQGSVQCRDPESQYRNWYQPDELKALVADIPTDHFNVYLGPMSESSKLLGYATFPWKAAAQESGGGLVFNLGNKAWGVFTEANMLGITALVRAPASPPPRFLDLQSRLIILSRFVFRAARAGPRLGLWHPFHGVTEIKGSTKAAICDSACFEHVASWTTGDMVLDTPPTPTNYLCSDPAPCSAAQSTWCSDCNGNSWNGTDFKNYMAYGDDLCLNHFSPHQQGRMRCIIDSYYSKWQDLQTPGPVLFAPMAGYQPADRSVKVEWAYPPYPGKTEVSSFVLERNPAWSSGATVTVSCSPSKASNTTYVDTTVSEGAAYTYRVKSVNGAGSAQFYSASSAAVQVAVPASGSATVYPTTVNVSAPTTVTIVARSAAGDLIECTATTKAATFEVYWTNAISSGNWSCPNATTFAYTFPAPAVGTKALTVRVPQASTSTSWTTGELTVLMGPLAPALSSFRSVGACWPGRSCDIFVHLADQSGNAYTCNDVNLTSLAVHLAGVAANATSCNNDVVTASFPTVGHGTNGTLSTQVTYNGAHLSGSPATVDCPMPTFGAISPAKAGTGGLVTITGTGFNSTWAFFGAIESPSCNTTNATSVRCIVPAWGGIRSAVALRLENTWGDYVELAGAFTISAAVGMRPGFVGMLVGLAVALWVATM</sequence>
<feature type="domain" description="Fibronectin type-III" evidence="3">
    <location>
        <begin position="478"/>
        <end position="584"/>
    </location>
</feature>
<dbReference type="PROSITE" id="PS50853">
    <property type="entry name" value="FN3"/>
    <property type="match status" value="1"/>
</dbReference>
<dbReference type="InterPro" id="IPR024079">
    <property type="entry name" value="MetalloPept_cat_dom_sf"/>
</dbReference>
<organism evidence="4 5">
    <name type="scientific">Paratrimastix pyriformis</name>
    <dbReference type="NCBI Taxonomy" id="342808"/>
    <lineage>
        <taxon>Eukaryota</taxon>
        <taxon>Metamonada</taxon>
        <taxon>Preaxostyla</taxon>
        <taxon>Paratrimastigidae</taxon>
        <taxon>Paratrimastix</taxon>
    </lineage>
</organism>
<evidence type="ECO:0000256" key="1">
    <source>
        <dbReference type="SAM" id="Phobius"/>
    </source>
</evidence>
<dbReference type="InterPro" id="IPR002909">
    <property type="entry name" value="IPT_dom"/>
</dbReference>
<dbReference type="InterPro" id="IPR003961">
    <property type="entry name" value="FN3_dom"/>
</dbReference>
<dbReference type="PANTHER" id="PTHR46130">
    <property type="entry name" value="LAMGL DOMAIN-CONTAINING PROTEIN"/>
    <property type="match status" value="1"/>
</dbReference>
<feature type="chain" id="PRO_5046616787" evidence="2">
    <location>
        <begin position="18"/>
        <end position="891"/>
    </location>
</feature>
<dbReference type="EMBL" id="JAPMOS010000057">
    <property type="protein sequence ID" value="KAJ4456957.1"/>
    <property type="molecule type" value="Genomic_DNA"/>
</dbReference>
<dbReference type="SUPFAM" id="SSF81296">
    <property type="entry name" value="E set domains"/>
    <property type="match status" value="1"/>
</dbReference>
<dbReference type="Gene3D" id="3.40.390.10">
    <property type="entry name" value="Collagenase (Catalytic Domain)"/>
    <property type="match status" value="1"/>
</dbReference>
<evidence type="ECO:0000256" key="2">
    <source>
        <dbReference type="SAM" id="SignalP"/>
    </source>
</evidence>
<comment type="caution">
    <text evidence="4">The sequence shown here is derived from an EMBL/GenBank/DDBJ whole genome shotgun (WGS) entry which is preliminary data.</text>
</comment>
<keyword evidence="1" id="KW-0472">Membrane</keyword>
<proteinExistence type="predicted"/>
<dbReference type="PANTHER" id="PTHR46130:SF3">
    <property type="entry name" value="CHROMOSOME UNDETERMINED SCAFFOLD_33, WHOLE GENOME SHOTGUN SEQUENCE"/>
    <property type="match status" value="1"/>
</dbReference>
<keyword evidence="2" id="KW-0732">Signal</keyword>
<keyword evidence="1" id="KW-0812">Transmembrane</keyword>
<dbReference type="InterPro" id="IPR043543">
    <property type="entry name" value="PAPPA/PAPPA2"/>
</dbReference>
<dbReference type="InterPro" id="IPR013783">
    <property type="entry name" value="Ig-like_fold"/>
</dbReference>
<reference evidence="4" key="1">
    <citation type="journal article" date="2022" name="bioRxiv">
        <title>Genomics of Preaxostyla Flagellates Illuminates Evolutionary Transitions and the Path Towards Mitochondrial Loss.</title>
        <authorList>
            <person name="Novak L.V.F."/>
            <person name="Treitli S.C."/>
            <person name="Pyrih J."/>
            <person name="Halakuc P."/>
            <person name="Pipaliya S.V."/>
            <person name="Vacek V."/>
            <person name="Brzon O."/>
            <person name="Soukal P."/>
            <person name="Eme L."/>
            <person name="Dacks J.B."/>
            <person name="Karnkowska A."/>
            <person name="Elias M."/>
            <person name="Hampl V."/>
        </authorList>
    </citation>
    <scope>NUCLEOTIDE SEQUENCE</scope>
    <source>
        <strain evidence="4">RCP-MX</strain>
    </source>
</reference>
<keyword evidence="1" id="KW-1133">Transmembrane helix</keyword>
<dbReference type="SUPFAM" id="SSF49265">
    <property type="entry name" value="Fibronectin type III"/>
    <property type="match status" value="1"/>
</dbReference>
<dbReference type="Pfam" id="PF01833">
    <property type="entry name" value="TIG"/>
    <property type="match status" value="1"/>
</dbReference>
<dbReference type="Gene3D" id="2.60.40.10">
    <property type="entry name" value="Immunoglobulins"/>
    <property type="match status" value="2"/>
</dbReference>
<protein>
    <submittedName>
        <fullName evidence="4">Pregnancy-associated plasma protein A</fullName>
    </submittedName>
</protein>
<name>A0ABQ8UCF0_9EUKA</name>
<keyword evidence="5" id="KW-1185">Reference proteome</keyword>
<evidence type="ECO:0000313" key="5">
    <source>
        <dbReference type="Proteomes" id="UP001141327"/>
    </source>
</evidence>
<dbReference type="Proteomes" id="UP001141327">
    <property type="component" value="Unassembled WGS sequence"/>
</dbReference>
<dbReference type="CDD" id="cd00102">
    <property type="entry name" value="IPT"/>
    <property type="match status" value="1"/>
</dbReference>
<dbReference type="InterPro" id="IPR036116">
    <property type="entry name" value="FN3_sf"/>
</dbReference>